<organism evidence="1 2">
    <name type="scientific">Centaurea solstitialis</name>
    <name type="common">yellow star-thistle</name>
    <dbReference type="NCBI Taxonomy" id="347529"/>
    <lineage>
        <taxon>Eukaryota</taxon>
        <taxon>Viridiplantae</taxon>
        <taxon>Streptophyta</taxon>
        <taxon>Embryophyta</taxon>
        <taxon>Tracheophyta</taxon>
        <taxon>Spermatophyta</taxon>
        <taxon>Magnoliopsida</taxon>
        <taxon>eudicotyledons</taxon>
        <taxon>Gunneridae</taxon>
        <taxon>Pentapetalae</taxon>
        <taxon>asterids</taxon>
        <taxon>campanulids</taxon>
        <taxon>Asterales</taxon>
        <taxon>Asteraceae</taxon>
        <taxon>Carduoideae</taxon>
        <taxon>Cardueae</taxon>
        <taxon>Centaureinae</taxon>
        <taxon>Centaurea</taxon>
    </lineage>
</organism>
<dbReference type="PANTHER" id="PTHR47481">
    <property type="match status" value="1"/>
</dbReference>
<gene>
    <name evidence="1" type="ORF">OSB04_008311</name>
</gene>
<comment type="caution">
    <text evidence="1">The sequence shown here is derived from an EMBL/GenBank/DDBJ whole genome shotgun (WGS) entry which is preliminary data.</text>
</comment>
<reference evidence="1" key="1">
    <citation type="submission" date="2023-03" db="EMBL/GenBank/DDBJ databases">
        <title>Chromosome-scale reference genome and RAD-based genetic map of yellow starthistle (Centaurea solstitialis) reveal putative structural variation and QTLs associated with invader traits.</title>
        <authorList>
            <person name="Reatini B."/>
            <person name="Cang F.A."/>
            <person name="Jiang Q."/>
            <person name="Mckibben M.T.W."/>
            <person name="Barker M.S."/>
            <person name="Rieseberg L.H."/>
            <person name="Dlugosch K.M."/>
        </authorList>
    </citation>
    <scope>NUCLEOTIDE SEQUENCE</scope>
    <source>
        <strain evidence="1">CAN-66</strain>
        <tissue evidence="1">Leaf</tissue>
    </source>
</reference>
<evidence type="ECO:0000313" key="1">
    <source>
        <dbReference type="EMBL" id="KAJ9563151.1"/>
    </source>
</evidence>
<dbReference type="PANTHER" id="PTHR47481:SF43">
    <property type="entry name" value="RETROTRANSPOSON COPIA-LIKE N-TERMINAL DOMAIN-CONTAINING PROTEIN"/>
    <property type="match status" value="1"/>
</dbReference>
<dbReference type="Proteomes" id="UP001172457">
    <property type="component" value="Chromosome 2"/>
</dbReference>
<proteinExistence type="predicted"/>
<evidence type="ECO:0008006" key="3">
    <source>
        <dbReference type="Google" id="ProtNLM"/>
    </source>
</evidence>
<sequence>MYGFTEEKITTALRELPLPVQNPVTAQTHFPIKLIASNFTVWRKQVQSTLIGLDLYKYLDGTLKPPSKVKTDKEKTRPNPDYLLWFRQDQIIISALLGSCSDSIQPIISSADTA</sequence>
<dbReference type="EMBL" id="JARYMX010000002">
    <property type="protein sequence ID" value="KAJ9563151.1"/>
    <property type="molecule type" value="Genomic_DNA"/>
</dbReference>
<keyword evidence="2" id="KW-1185">Reference proteome</keyword>
<name>A0AA38WTT3_9ASTR</name>
<dbReference type="AlphaFoldDB" id="A0AA38WTT3"/>
<protein>
    <recommendedName>
        <fullName evidence="3">Retrotransposon Copia-like N-terminal domain-containing protein</fullName>
    </recommendedName>
</protein>
<evidence type="ECO:0000313" key="2">
    <source>
        <dbReference type="Proteomes" id="UP001172457"/>
    </source>
</evidence>
<accession>A0AA38WTT3</accession>